<name>A0A2A2MG51_9GAMM</name>
<dbReference type="PROSITE" id="PS50949">
    <property type="entry name" value="HTH_GNTR"/>
    <property type="match status" value="1"/>
</dbReference>
<evidence type="ECO:0000256" key="2">
    <source>
        <dbReference type="ARBA" id="ARBA00023125"/>
    </source>
</evidence>
<keyword evidence="1" id="KW-0805">Transcription regulation</keyword>
<reference evidence="5 6" key="1">
    <citation type="submission" date="2017-08" db="EMBL/GenBank/DDBJ databases">
        <title>Draft Genome Sequence of Hafnia alvei CITHA-6 Isolated from Raw Bovine Milk.</title>
        <authorList>
            <person name="Culligan E.P."/>
            <person name="Mcsweeney A."/>
            <person name="O'Doherty C."/>
            <person name="Gleeson E."/>
            <person name="O'Riordan D."/>
            <person name="Sleator R.D."/>
        </authorList>
    </citation>
    <scope>NUCLEOTIDE SEQUENCE [LARGE SCALE GENOMIC DNA]</scope>
    <source>
        <strain evidence="5 6">CITHA-6</strain>
    </source>
</reference>
<evidence type="ECO:0000313" key="5">
    <source>
        <dbReference type="EMBL" id="PAV97918.1"/>
    </source>
</evidence>
<evidence type="ECO:0000256" key="3">
    <source>
        <dbReference type="ARBA" id="ARBA00023163"/>
    </source>
</evidence>
<evidence type="ECO:0000256" key="1">
    <source>
        <dbReference type="ARBA" id="ARBA00023015"/>
    </source>
</evidence>
<protein>
    <submittedName>
        <fullName evidence="5">Transcriptional regulator</fullName>
    </submittedName>
</protein>
<organism evidence="5 6">
    <name type="scientific">Hafnia paralvei</name>
    <dbReference type="NCBI Taxonomy" id="546367"/>
    <lineage>
        <taxon>Bacteria</taxon>
        <taxon>Pseudomonadati</taxon>
        <taxon>Pseudomonadota</taxon>
        <taxon>Gammaproteobacteria</taxon>
        <taxon>Enterobacterales</taxon>
        <taxon>Hafniaceae</taxon>
        <taxon>Hafnia</taxon>
    </lineage>
</organism>
<dbReference type="OrthoDB" id="6626198at2"/>
<dbReference type="Gene3D" id="1.10.10.10">
    <property type="entry name" value="Winged helix-like DNA-binding domain superfamily/Winged helix DNA-binding domain"/>
    <property type="match status" value="1"/>
</dbReference>
<comment type="caution">
    <text evidence="5">The sequence shown here is derived from an EMBL/GenBank/DDBJ whole genome shotgun (WGS) entry which is preliminary data.</text>
</comment>
<dbReference type="Gene3D" id="3.40.1410.10">
    <property type="entry name" value="Chorismate lyase-like"/>
    <property type="match status" value="1"/>
</dbReference>
<dbReference type="GO" id="GO:0045892">
    <property type="term" value="P:negative regulation of DNA-templated transcription"/>
    <property type="evidence" value="ECO:0007669"/>
    <property type="project" value="TreeGrafter"/>
</dbReference>
<dbReference type="Pfam" id="PF00392">
    <property type="entry name" value="GntR"/>
    <property type="match status" value="1"/>
</dbReference>
<evidence type="ECO:0000259" key="4">
    <source>
        <dbReference type="PROSITE" id="PS50949"/>
    </source>
</evidence>
<dbReference type="PANTHER" id="PTHR44846">
    <property type="entry name" value="MANNOSYL-D-GLYCERATE TRANSPORT/METABOLISM SYSTEM REPRESSOR MNGR-RELATED"/>
    <property type="match status" value="1"/>
</dbReference>
<dbReference type="SMART" id="SM00866">
    <property type="entry name" value="UTRA"/>
    <property type="match status" value="1"/>
</dbReference>
<accession>A0A2A2MG51</accession>
<keyword evidence="3" id="KW-0804">Transcription</keyword>
<dbReference type="FunFam" id="1.10.10.10:FF:000079">
    <property type="entry name" value="GntR family transcriptional regulator"/>
    <property type="match status" value="1"/>
</dbReference>
<dbReference type="AlphaFoldDB" id="A0A2A2MG51"/>
<dbReference type="InterPro" id="IPR000524">
    <property type="entry name" value="Tscrpt_reg_HTH_GntR"/>
</dbReference>
<keyword evidence="2" id="KW-0238">DNA-binding</keyword>
<dbReference type="InterPro" id="IPR036390">
    <property type="entry name" value="WH_DNA-bd_sf"/>
</dbReference>
<dbReference type="NCBIfam" id="NF007292">
    <property type="entry name" value="PRK09764.1"/>
    <property type="match status" value="1"/>
</dbReference>
<dbReference type="InterPro" id="IPR050679">
    <property type="entry name" value="Bact_HTH_transcr_reg"/>
</dbReference>
<dbReference type="InterPro" id="IPR028978">
    <property type="entry name" value="Chorismate_lyase_/UTRA_dom_sf"/>
</dbReference>
<dbReference type="InterPro" id="IPR011663">
    <property type="entry name" value="UTRA"/>
</dbReference>
<dbReference type="SUPFAM" id="SSF64288">
    <property type="entry name" value="Chorismate lyase-like"/>
    <property type="match status" value="1"/>
</dbReference>
<dbReference type="Proteomes" id="UP000218796">
    <property type="component" value="Unassembled WGS sequence"/>
</dbReference>
<dbReference type="Pfam" id="PF07702">
    <property type="entry name" value="UTRA"/>
    <property type="match status" value="1"/>
</dbReference>
<dbReference type="GO" id="GO:0003700">
    <property type="term" value="F:DNA-binding transcription factor activity"/>
    <property type="evidence" value="ECO:0007669"/>
    <property type="project" value="InterPro"/>
</dbReference>
<dbReference type="CDD" id="cd07377">
    <property type="entry name" value="WHTH_GntR"/>
    <property type="match status" value="1"/>
</dbReference>
<dbReference type="SMART" id="SM00345">
    <property type="entry name" value="HTH_GNTR"/>
    <property type="match status" value="1"/>
</dbReference>
<dbReference type="PRINTS" id="PR00035">
    <property type="entry name" value="HTHGNTR"/>
</dbReference>
<dbReference type="InterPro" id="IPR036388">
    <property type="entry name" value="WH-like_DNA-bd_sf"/>
</dbReference>
<gene>
    <name evidence="5" type="ORF">CJD50_00065</name>
</gene>
<proteinExistence type="predicted"/>
<dbReference type="PANTHER" id="PTHR44846:SF1">
    <property type="entry name" value="MANNOSYL-D-GLYCERATE TRANSPORT_METABOLISM SYSTEM REPRESSOR MNGR-RELATED"/>
    <property type="match status" value="1"/>
</dbReference>
<keyword evidence="6" id="KW-1185">Reference proteome</keyword>
<sequence length="252" mass="29075">MRMGVLVSHQSVSSKPIYRQIADDIRNKIQKGELKAGDALPTEARLREMYSVSRVTVRQAIRLLVEQQILESIQGSGTYVKEAKVNYDIYQLTSFDEKLINHNIHTHSDVLTFTVMTPQPIVAEELSLNEGERVWYIKRLRYLGDKAVTLEETWMPLALFPDLTFQVMEGSKYVWIEQVKQLSIERSEQEIIPRMPSKEMVQLLGLAADKPILEKVSKGYLSDGRLFEYSRNYFSTDDYKFTLVARRHPASA</sequence>
<dbReference type="SUPFAM" id="SSF46785">
    <property type="entry name" value="Winged helix' DNA-binding domain"/>
    <property type="match status" value="1"/>
</dbReference>
<dbReference type="EMBL" id="NQMS01000001">
    <property type="protein sequence ID" value="PAV97918.1"/>
    <property type="molecule type" value="Genomic_DNA"/>
</dbReference>
<dbReference type="GO" id="GO:0003677">
    <property type="term" value="F:DNA binding"/>
    <property type="evidence" value="ECO:0007669"/>
    <property type="project" value="UniProtKB-KW"/>
</dbReference>
<feature type="domain" description="HTH gntR-type" evidence="4">
    <location>
        <begin position="15"/>
        <end position="83"/>
    </location>
</feature>
<evidence type="ECO:0000313" key="6">
    <source>
        <dbReference type="Proteomes" id="UP000218796"/>
    </source>
</evidence>